<comment type="caution">
    <text evidence="2">The sequence shown here is derived from an EMBL/GenBank/DDBJ whole genome shotgun (WGS) entry which is preliminary data.</text>
</comment>
<gene>
    <name evidence="2" type="ORF">MEDL_35677</name>
</gene>
<feature type="compositionally biased region" description="Basic residues" evidence="1">
    <location>
        <begin position="238"/>
        <end position="252"/>
    </location>
</feature>
<dbReference type="Proteomes" id="UP000683360">
    <property type="component" value="Unassembled WGS sequence"/>
</dbReference>
<sequence>MEHFDKVLLDKIPVLKECQGKRNSKATCKRNVSTTKHPYHRENQVSFESSGLATSSMTPNGHMCTDKFRLQGSKINPDMLNEGKKYGTVGMFLEDEKGTYFFTTCAHVIGENNEAYSYADKATIGRNVLTRSTDANTPGPNSEVPALDFSLVQVSPDKTLTCTFGLKTQVGNFVNMQIFRGDPLDVRHRYIYKWGASKPNMQVGRCTGCTYDGTFIFLQVDTINFAKPGDSGSIICIGRRRSSRTKNRKSHPKQSSESLPNPNAHKFINTNNHESQPEPEPMANISFDEGAEQIFITDLLNLKPHKKEYNKPSISPTTQILKCDLYKDNVHTRVDKEEAVLNVFAEPRKLMTKQDSVKDHGSIIVINVQLSYEGKPFDYDSEINILDIRLKPKSDRFTFTKQNEDHMDIDLSQATIMTMEKFYKNRMSGLETERMNVILHIGLFSLTLHY</sequence>
<protein>
    <submittedName>
        <fullName evidence="2">MED1</fullName>
    </submittedName>
</protein>
<feature type="region of interest" description="Disordered" evidence="1">
    <location>
        <begin position="238"/>
        <end position="284"/>
    </location>
</feature>
<evidence type="ECO:0000256" key="1">
    <source>
        <dbReference type="SAM" id="MobiDB-lite"/>
    </source>
</evidence>
<reference evidence="2" key="1">
    <citation type="submission" date="2021-03" db="EMBL/GenBank/DDBJ databases">
        <authorList>
            <person name="Bekaert M."/>
        </authorList>
    </citation>
    <scope>NUCLEOTIDE SEQUENCE</scope>
</reference>
<evidence type="ECO:0000313" key="2">
    <source>
        <dbReference type="EMBL" id="CAG2222286.1"/>
    </source>
</evidence>
<dbReference type="EMBL" id="CAJPWZ010001742">
    <property type="protein sequence ID" value="CAG2222286.1"/>
    <property type="molecule type" value="Genomic_DNA"/>
</dbReference>
<keyword evidence="3" id="KW-1185">Reference proteome</keyword>
<dbReference type="AlphaFoldDB" id="A0A8S3SUT2"/>
<proteinExistence type="predicted"/>
<name>A0A8S3SUT2_MYTED</name>
<evidence type="ECO:0000313" key="3">
    <source>
        <dbReference type="Proteomes" id="UP000683360"/>
    </source>
</evidence>
<organism evidence="2 3">
    <name type="scientific">Mytilus edulis</name>
    <name type="common">Blue mussel</name>
    <dbReference type="NCBI Taxonomy" id="6550"/>
    <lineage>
        <taxon>Eukaryota</taxon>
        <taxon>Metazoa</taxon>
        <taxon>Spiralia</taxon>
        <taxon>Lophotrochozoa</taxon>
        <taxon>Mollusca</taxon>
        <taxon>Bivalvia</taxon>
        <taxon>Autobranchia</taxon>
        <taxon>Pteriomorphia</taxon>
        <taxon>Mytilida</taxon>
        <taxon>Mytiloidea</taxon>
        <taxon>Mytilidae</taxon>
        <taxon>Mytilinae</taxon>
        <taxon>Mytilus</taxon>
    </lineage>
</organism>
<accession>A0A8S3SUT2</accession>